<keyword evidence="1" id="KW-0812">Transmembrane</keyword>
<dbReference type="EMBL" id="CP049109">
    <property type="protein sequence ID" value="QIG81427.1"/>
    <property type="molecule type" value="Genomic_DNA"/>
</dbReference>
<keyword evidence="3" id="KW-1185">Reference proteome</keyword>
<feature type="transmembrane region" description="Helical" evidence="1">
    <location>
        <begin position="28"/>
        <end position="45"/>
    </location>
</feature>
<name>A0A6G6Y9E5_9SPHN</name>
<evidence type="ECO:0000313" key="2">
    <source>
        <dbReference type="EMBL" id="QIG81427.1"/>
    </source>
</evidence>
<proteinExistence type="predicted"/>
<reference evidence="2 3" key="1">
    <citation type="submission" date="2020-02" db="EMBL/GenBank/DDBJ databases">
        <authorList>
            <person name="Zheng R.K."/>
            <person name="Sun C.M."/>
        </authorList>
    </citation>
    <scope>NUCLEOTIDE SEQUENCE [LARGE SCALE GENOMIC DNA]</scope>
    <source>
        <strain evidence="3">zrk23</strain>
    </source>
</reference>
<evidence type="ECO:0000313" key="3">
    <source>
        <dbReference type="Proteomes" id="UP000501568"/>
    </source>
</evidence>
<gene>
    <name evidence="2" type="ORF">G5C33_17620</name>
</gene>
<accession>A0A6G6Y9E5</accession>
<dbReference type="Proteomes" id="UP000501568">
    <property type="component" value="Chromosome"/>
</dbReference>
<protein>
    <submittedName>
        <fullName evidence="2">Uncharacterized protein</fullName>
    </submittedName>
</protein>
<dbReference type="RefSeq" id="WP_165328353.1">
    <property type="nucleotide sequence ID" value="NZ_CP049109.1"/>
</dbReference>
<evidence type="ECO:0000256" key="1">
    <source>
        <dbReference type="SAM" id="Phobius"/>
    </source>
</evidence>
<sequence>MSVFTMLILLLAIVYCFARGVADFRAGRRYWGVIGVMLGLGLVVMPMPQQTMTIDIPARTRAR</sequence>
<keyword evidence="1" id="KW-0472">Membrane</keyword>
<dbReference type="AlphaFoldDB" id="A0A6G6Y9E5"/>
<organism evidence="2 3">
    <name type="scientific">Stakelama tenebrarum</name>
    <dbReference type="NCBI Taxonomy" id="2711215"/>
    <lineage>
        <taxon>Bacteria</taxon>
        <taxon>Pseudomonadati</taxon>
        <taxon>Pseudomonadota</taxon>
        <taxon>Alphaproteobacteria</taxon>
        <taxon>Sphingomonadales</taxon>
        <taxon>Sphingomonadaceae</taxon>
        <taxon>Stakelama</taxon>
    </lineage>
</organism>
<keyword evidence="1" id="KW-1133">Transmembrane helix</keyword>
<dbReference type="KEGG" id="spzr:G5C33_17620"/>